<dbReference type="PANTHER" id="PTHR34106:SF5">
    <property type="entry name" value="GLYCOSIDASE"/>
    <property type="match status" value="1"/>
</dbReference>
<gene>
    <name evidence="4" type="ORF">CERZMDRAFT_93608</name>
</gene>
<accession>A0A6A6FS80</accession>
<dbReference type="SUPFAM" id="SSF75005">
    <property type="entry name" value="Arabinanase/levansucrase/invertase"/>
    <property type="match status" value="1"/>
</dbReference>
<organism evidence="4 5">
    <name type="scientific">Cercospora zeae-maydis SCOH1-5</name>
    <dbReference type="NCBI Taxonomy" id="717836"/>
    <lineage>
        <taxon>Eukaryota</taxon>
        <taxon>Fungi</taxon>
        <taxon>Dikarya</taxon>
        <taxon>Ascomycota</taxon>
        <taxon>Pezizomycotina</taxon>
        <taxon>Dothideomycetes</taxon>
        <taxon>Dothideomycetidae</taxon>
        <taxon>Mycosphaerellales</taxon>
        <taxon>Mycosphaerellaceae</taxon>
        <taxon>Cercospora</taxon>
    </lineage>
</organism>
<evidence type="ECO:0000256" key="3">
    <source>
        <dbReference type="SAM" id="MobiDB-lite"/>
    </source>
</evidence>
<evidence type="ECO:0000256" key="1">
    <source>
        <dbReference type="ARBA" id="ARBA00022676"/>
    </source>
</evidence>
<dbReference type="GO" id="GO:0016787">
    <property type="term" value="F:hydrolase activity"/>
    <property type="evidence" value="ECO:0007669"/>
    <property type="project" value="UniProtKB-KW"/>
</dbReference>
<evidence type="ECO:0000313" key="4">
    <source>
        <dbReference type="EMBL" id="KAF2216313.1"/>
    </source>
</evidence>
<dbReference type="EMBL" id="ML992664">
    <property type="protein sequence ID" value="KAF2216313.1"/>
    <property type="molecule type" value="Genomic_DNA"/>
</dbReference>
<proteinExistence type="predicted"/>
<name>A0A6A6FS80_9PEZI</name>
<protein>
    <submittedName>
        <fullName evidence="4">Glycoside hydrolase family 130 protein</fullName>
    </submittedName>
</protein>
<feature type="region of interest" description="Disordered" evidence="3">
    <location>
        <begin position="24"/>
        <end position="52"/>
    </location>
</feature>
<reference evidence="4" key="1">
    <citation type="journal article" date="2020" name="Stud. Mycol.">
        <title>101 Dothideomycetes genomes: a test case for predicting lifestyles and emergence of pathogens.</title>
        <authorList>
            <person name="Haridas S."/>
            <person name="Albert R."/>
            <person name="Binder M."/>
            <person name="Bloem J."/>
            <person name="Labutti K."/>
            <person name="Salamov A."/>
            <person name="Andreopoulos B."/>
            <person name="Baker S."/>
            <person name="Barry K."/>
            <person name="Bills G."/>
            <person name="Bluhm B."/>
            <person name="Cannon C."/>
            <person name="Castanera R."/>
            <person name="Culley D."/>
            <person name="Daum C."/>
            <person name="Ezra D."/>
            <person name="Gonzalez J."/>
            <person name="Henrissat B."/>
            <person name="Kuo A."/>
            <person name="Liang C."/>
            <person name="Lipzen A."/>
            <person name="Lutzoni F."/>
            <person name="Magnuson J."/>
            <person name="Mondo S."/>
            <person name="Nolan M."/>
            <person name="Ohm R."/>
            <person name="Pangilinan J."/>
            <person name="Park H.-J."/>
            <person name="Ramirez L."/>
            <person name="Alfaro M."/>
            <person name="Sun H."/>
            <person name="Tritt A."/>
            <person name="Yoshinaga Y."/>
            <person name="Zwiers L.-H."/>
            <person name="Turgeon B."/>
            <person name="Goodwin S."/>
            <person name="Spatafora J."/>
            <person name="Crous P."/>
            <person name="Grigoriev I."/>
        </authorList>
    </citation>
    <scope>NUCLEOTIDE SEQUENCE</scope>
    <source>
        <strain evidence="4">SCOH1-5</strain>
    </source>
</reference>
<dbReference type="GO" id="GO:0016757">
    <property type="term" value="F:glycosyltransferase activity"/>
    <property type="evidence" value="ECO:0007669"/>
    <property type="project" value="UniProtKB-KW"/>
</dbReference>
<dbReference type="InterPro" id="IPR023296">
    <property type="entry name" value="Glyco_hydro_beta-prop_sf"/>
</dbReference>
<keyword evidence="1" id="KW-0328">Glycosyltransferase</keyword>
<evidence type="ECO:0000256" key="2">
    <source>
        <dbReference type="ARBA" id="ARBA00022679"/>
    </source>
</evidence>
<dbReference type="Gene3D" id="2.115.10.20">
    <property type="entry name" value="Glycosyl hydrolase domain, family 43"/>
    <property type="match status" value="1"/>
</dbReference>
<keyword evidence="2" id="KW-0808">Transferase</keyword>
<sequence length="354" mass="39162">MRPAKFLAHFALLTDEAAYTPPDFPLPQFHKSKDNTVFKPNPQNDRESTHISNPNGIVLNDTIFIFYRGQNAKNESSIGLAWSTCGYSFTRLNKPILYATEPWEAGGGTERANVVRVNGTFYMTYMYTAYDTKTAKLCMATSTDLVKWTKYPPVFPNWLDTRNDVSGEAVPRLNWSKAGAIVNEKISGLYHMYWGDSYIYHATSENMLNWTARPLEDHFAAPLLLWEDRFITPGPAPIKTRDGKWILVYNGETTGHGGYAPFQESAGQMLIDPAASSLSDASDSNPAEGDAPVVRVEKPMLYASTPQELQSGAVPSIVAGGLVQLKGEWFLYYSYGNGEVGAAVAVVQSRGSQK</sequence>
<keyword evidence="5" id="KW-1185">Reference proteome</keyword>
<evidence type="ECO:0000313" key="5">
    <source>
        <dbReference type="Proteomes" id="UP000799539"/>
    </source>
</evidence>
<dbReference type="OrthoDB" id="21615at2759"/>
<dbReference type="AlphaFoldDB" id="A0A6A6FS80"/>
<dbReference type="InterPro" id="IPR007184">
    <property type="entry name" value="Mannoside_phosphorylase"/>
</dbReference>
<dbReference type="PANTHER" id="PTHR34106">
    <property type="entry name" value="GLYCOSIDASE"/>
    <property type="match status" value="1"/>
</dbReference>
<dbReference type="Pfam" id="PF04041">
    <property type="entry name" value="Glyco_hydro_130"/>
    <property type="match status" value="1"/>
</dbReference>
<dbReference type="Proteomes" id="UP000799539">
    <property type="component" value="Unassembled WGS sequence"/>
</dbReference>
<keyword evidence="4" id="KW-0378">Hydrolase</keyword>